<accession>A0A392TKC8</accession>
<feature type="region of interest" description="Disordered" evidence="1">
    <location>
        <begin position="12"/>
        <end position="35"/>
    </location>
</feature>
<reference evidence="2 3" key="1">
    <citation type="journal article" date="2018" name="Front. Plant Sci.">
        <title>Red Clover (Trifolium pratense) and Zigzag Clover (T. medium) - A Picture of Genomic Similarities and Differences.</title>
        <authorList>
            <person name="Dluhosova J."/>
            <person name="Istvanek J."/>
            <person name="Nedelnik J."/>
            <person name="Repkova J."/>
        </authorList>
    </citation>
    <scope>NUCLEOTIDE SEQUENCE [LARGE SCALE GENOMIC DNA]</scope>
    <source>
        <strain evidence="3">cv. 10/8</strain>
        <tissue evidence="2">Leaf</tissue>
    </source>
</reference>
<sequence length="35" mass="3817">RPHCSDKIHEAAGSLHGIHDATGYTENAPPYSRPM</sequence>
<evidence type="ECO:0000256" key="1">
    <source>
        <dbReference type="SAM" id="MobiDB-lite"/>
    </source>
</evidence>
<feature type="non-terminal residue" evidence="2">
    <location>
        <position position="1"/>
    </location>
</feature>
<dbReference type="Proteomes" id="UP000265520">
    <property type="component" value="Unassembled WGS sequence"/>
</dbReference>
<keyword evidence="3" id="KW-1185">Reference proteome</keyword>
<organism evidence="2 3">
    <name type="scientific">Trifolium medium</name>
    <dbReference type="NCBI Taxonomy" id="97028"/>
    <lineage>
        <taxon>Eukaryota</taxon>
        <taxon>Viridiplantae</taxon>
        <taxon>Streptophyta</taxon>
        <taxon>Embryophyta</taxon>
        <taxon>Tracheophyta</taxon>
        <taxon>Spermatophyta</taxon>
        <taxon>Magnoliopsida</taxon>
        <taxon>eudicotyledons</taxon>
        <taxon>Gunneridae</taxon>
        <taxon>Pentapetalae</taxon>
        <taxon>rosids</taxon>
        <taxon>fabids</taxon>
        <taxon>Fabales</taxon>
        <taxon>Fabaceae</taxon>
        <taxon>Papilionoideae</taxon>
        <taxon>50 kb inversion clade</taxon>
        <taxon>NPAAA clade</taxon>
        <taxon>Hologalegina</taxon>
        <taxon>IRL clade</taxon>
        <taxon>Trifolieae</taxon>
        <taxon>Trifolium</taxon>
    </lineage>
</organism>
<proteinExistence type="predicted"/>
<evidence type="ECO:0000313" key="3">
    <source>
        <dbReference type="Proteomes" id="UP000265520"/>
    </source>
</evidence>
<evidence type="ECO:0000313" key="2">
    <source>
        <dbReference type="EMBL" id="MCI61432.1"/>
    </source>
</evidence>
<dbReference type="EMBL" id="LXQA010599933">
    <property type="protein sequence ID" value="MCI61432.1"/>
    <property type="molecule type" value="Genomic_DNA"/>
</dbReference>
<comment type="caution">
    <text evidence="2">The sequence shown here is derived from an EMBL/GenBank/DDBJ whole genome shotgun (WGS) entry which is preliminary data.</text>
</comment>
<dbReference type="AlphaFoldDB" id="A0A392TKC8"/>
<name>A0A392TKC8_9FABA</name>
<protein>
    <submittedName>
        <fullName evidence="2">Uncharacterized protein</fullName>
    </submittedName>
</protein>